<sequence>MATRASSTACDIVCLRSPVPVCVCAPGMRAIGAEVASQRSTLPTTVAARPMKLVALPHTDFWGFDLTTGKGLCYPKSLMFNGRTFPCLLGTVYLKVPTDLGMPEVHAHQWQKRSDGRGLAIKEDIVRRSGASSPEFLLNISPMCRRAQAVIRAKLERGTRKFRSEIRCGGSGVVYNGIVDDERVVAIMVLQDWIIHYDMKPENILLDEDMEPKITDFGLSKLLNRGYHVPLRQNC</sequence>
<proteinExistence type="predicted"/>
<evidence type="ECO:0000256" key="2">
    <source>
        <dbReference type="ARBA" id="ARBA00022692"/>
    </source>
</evidence>
<evidence type="ECO:0000259" key="6">
    <source>
        <dbReference type="PROSITE" id="PS50011"/>
    </source>
</evidence>
<comment type="caution">
    <text evidence="7">The sequence shown here is derived from an EMBL/GenBank/DDBJ whole genome shotgun (WGS) entry which is preliminary data.</text>
</comment>
<evidence type="ECO:0000256" key="3">
    <source>
        <dbReference type="ARBA" id="ARBA00022729"/>
    </source>
</evidence>
<comment type="subcellular location">
    <subcellularLocation>
        <location evidence="1">Membrane</location>
        <topology evidence="1">Single-pass membrane protein</topology>
    </subcellularLocation>
</comment>
<name>A0A6G1BM36_9ORYZ</name>
<accession>A0A6G1BM36</accession>
<dbReference type="EMBL" id="SPHZ02000012">
    <property type="protein sequence ID" value="KAF0889029.1"/>
    <property type="molecule type" value="Genomic_DNA"/>
</dbReference>
<dbReference type="InterPro" id="IPR000719">
    <property type="entry name" value="Prot_kinase_dom"/>
</dbReference>
<evidence type="ECO:0000256" key="1">
    <source>
        <dbReference type="ARBA" id="ARBA00004167"/>
    </source>
</evidence>
<gene>
    <name evidence="7" type="ORF">E2562_021085</name>
</gene>
<evidence type="ECO:0000313" key="8">
    <source>
        <dbReference type="Proteomes" id="UP000479710"/>
    </source>
</evidence>
<dbReference type="InterPro" id="IPR011009">
    <property type="entry name" value="Kinase-like_dom_sf"/>
</dbReference>
<dbReference type="InterPro" id="IPR008271">
    <property type="entry name" value="Ser/Thr_kinase_AS"/>
</dbReference>
<keyword evidence="3" id="KW-0732">Signal</keyword>
<keyword evidence="5" id="KW-0472">Membrane</keyword>
<evidence type="ECO:0000256" key="5">
    <source>
        <dbReference type="ARBA" id="ARBA00023136"/>
    </source>
</evidence>
<dbReference type="OrthoDB" id="780437at2759"/>
<dbReference type="GO" id="GO:0005524">
    <property type="term" value="F:ATP binding"/>
    <property type="evidence" value="ECO:0007669"/>
    <property type="project" value="InterPro"/>
</dbReference>
<organism evidence="7 8">
    <name type="scientific">Oryza meyeriana var. granulata</name>
    <dbReference type="NCBI Taxonomy" id="110450"/>
    <lineage>
        <taxon>Eukaryota</taxon>
        <taxon>Viridiplantae</taxon>
        <taxon>Streptophyta</taxon>
        <taxon>Embryophyta</taxon>
        <taxon>Tracheophyta</taxon>
        <taxon>Spermatophyta</taxon>
        <taxon>Magnoliopsida</taxon>
        <taxon>Liliopsida</taxon>
        <taxon>Poales</taxon>
        <taxon>Poaceae</taxon>
        <taxon>BOP clade</taxon>
        <taxon>Oryzoideae</taxon>
        <taxon>Oryzeae</taxon>
        <taxon>Oryzinae</taxon>
        <taxon>Oryza</taxon>
        <taxon>Oryza meyeriana</taxon>
    </lineage>
</organism>
<dbReference type="PROSITE" id="PS50011">
    <property type="entry name" value="PROTEIN_KINASE_DOM"/>
    <property type="match status" value="1"/>
</dbReference>
<keyword evidence="8" id="KW-1185">Reference proteome</keyword>
<dbReference type="Gene3D" id="1.10.510.10">
    <property type="entry name" value="Transferase(Phosphotransferase) domain 1"/>
    <property type="match status" value="1"/>
</dbReference>
<evidence type="ECO:0000313" key="7">
    <source>
        <dbReference type="EMBL" id="KAF0889029.1"/>
    </source>
</evidence>
<dbReference type="GO" id="GO:0004672">
    <property type="term" value="F:protein kinase activity"/>
    <property type="evidence" value="ECO:0007669"/>
    <property type="project" value="InterPro"/>
</dbReference>
<dbReference type="Proteomes" id="UP000479710">
    <property type="component" value="Unassembled WGS sequence"/>
</dbReference>
<keyword evidence="2" id="KW-0812">Transmembrane</keyword>
<evidence type="ECO:0000256" key="4">
    <source>
        <dbReference type="ARBA" id="ARBA00022989"/>
    </source>
</evidence>
<dbReference type="Pfam" id="PF00069">
    <property type="entry name" value="Pkinase"/>
    <property type="match status" value="1"/>
</dbReference>
<reference evidence="7 8" key="1">
    <citation type="submission" date="2019-11" db="EMBL/GenBank/DDBJ databases">
        <title>Whole genome sequence of Oryza granulata.</title>
        <authorList>
            <person name="Li W."/>
        </authorList>
    </citation>
    <scope>NUCLEOTIDE SEQUENCE [LARGE SCALE GENOMIC DNA]</scope>
    <source>
        <strain evidence="8">cv. Menghai</strain>
        <tissue evidence="7">Leaf</tissue>
    </source>
</reference>
<protein>
    <recommendedName>
        <fullName evidence="6">Protein kinase domain-containing protein</fullName>
    </recommendedName>
</protein>
<dbReference type="GO" id="GO:0016020">
    <property type="term" value="C:membrane"/>
    <property type="evidence" value="ECO:0007669"/>
    <property type="project" value="UniProtKB-SubCell"/>
</dbReference>
<dbReference type="PANTHER" id="PTHR47974">
    <property type="entry name" value="OS07G0415500 PROTEIN"/>
    <property type="match status" value="1"/>
</dbReference>
<dbReference type="AlphaFoldDB" id="A0A6G1BM36"/>
<feature type="domain" description="Protein kinase" evidence="6">
    <location>
        <begin position="1"/>
        <end position="235"/>
    </location>
</feature>
<dbReference type="PROSITE" id="PS00108">
    <property type="entry name" value="PROTEIN_KINASE_ST"/>
    <property type="match status" value="1"/>
</dbReference>
<dbReference type="SUPFAM" id="SSF56112">
    <property type="entry name" value="Protein kinase-like (PK-like)"/>
    <property type="match status" value="1"/>
</dbReference>
<dbReference type="PANTHER" id="PTHR47974:SF4">
    <property type="entry name" value="RECEPTOR-LIKE SERINE_THREONINE-PROTEIN KINASE"/>
    <property type="match status" value="1"/>
</dbReference>
<keyword evidence="4" id="KW-1133">Transmembrane helix</keyword>